<sequence>MADFSHKSTVLVTCPLAASALLATELKALGFTPRNELPAGVEVQADLNDCMRMNLHLRTANRVLYQVAAFRARDADALYRAASRIHWELFIAPEGYVSIASSVDNPTIRDSRFANQRLKDAVVDRIRSRTGRRPDSGPLQTGVVLFLHWHDDWCRLYVDTSGEPLSRRGYRKNPWKAPMQETLAAAVLMAAGWPGGGHLINPMCGSGTLAVEAVLMAMNSAPGLLRDSFCFMHLPGYKPEIWDALLDRAEAQETGEIPGRVIATDIVPEAVKASQENAVRAGVAGFIEFGVCDFTQTDIPQPSEGRDVIIMNPEYGARLGDAAQLEGVYRAVGDFFKQRCGGYTGYVFTGNMKLAGNVGLRTSRRIPFHSAKIECRLLEYELYSGSRKHADHQ</sequence>
<accession>Q311V9</accession>
<dbReference type="KEGG" id="dde:Dde_1488"/>
<dbReference type="AlphaFoldDB" id="Q311V9"/>
<evidence type="ECO:0000313" key="5">
    <source>
        <dbReference type="EMBL" id="ABB38287.1"/>
    </source>
</evidence>
<reference evidence="5 6" key="1">
    <citation type="journal article" date="2011" name="J. Bacteriol.">
        <title>Complete genome sequence and updated annotation of Desulfovibrio alaskensis G20.</title>
        <authorList>
            <person name="Hauser L.J."/>
            <person name="Land M.L."/>
            <person name="Brown S.D."/>
            <person name="Larimer F."/>
            <person name="Keller K.L."/>
            <person name="Rapp-Giles B.J."/>
            <person name="Price M.N."/>
            <person name="Lin M."/>
            <person name="Bruce D.C."/>
            <person name="Detter J.C."/>
            <person name="Tapia R."/>
            <person name="Han C.S."/>
            <person name="Goodwin L.A."/>
            <person name="Cheng J.F."/>
            <person name="Pitluck S."/>
            <person name="Copeland A."/>
            <person name="Lucas S."/>
            <person name="Nolan M."/>
            <person name="Lapidus A.L."/>
            <person name="Palumbo A.V."/>
            <person name="Wall J.D."/>
        </authorList>
    </citation>
    <scope>NUCLEOTIDE SEQUENCE [LARGE SCALE GENOMIC DNA]</scope>
    <source>
        <strain evidence="6">ATCC BAA 1058 / DSM 17464 / G20</strain>
    </source>
</reference>
<dbReference type="PANTHER" id="PTHR47313:SF1">
    <property type="entry name" value="RIBOSOMAL RNA LARGE SUBUNIT METHYLTRANSFERASE K_L"/>
    <property type="match status" value="1"/>
</dbReference>
<dbReference type="CDD" id="cd11715">
    <property type="entry name" value="THUMP_AdoMetMT"/>
    <property type="match status" value="1"/>
</dbReference>
<dbReference type="Gene3D" id="3.30.2130.30">
    <property type="match status" value="1"/>
</dbReference>
<dbReference type="CDD" id="cd02440">
    <property type="entry name" value="AdoMet_MTases"/>
    <property type="match status" value="1"/>
</dbReference>
<dbReference type="RefSeq" id="WP_011367453.1">
    <property type="nucleotide sequence ID" value="NC_007519.1"/>
</dbReference>
<dbReference type="EMBL" id="CP000112">
    <property type="protein sequence ID" value="ABB38287.1"/>
    <property type="molecule type" value="Genomic_DNA"/>
</dbReference>
<dbReference type="PANTHER" id="PTHR47313">
    <property type="entry name" value="RIBOSOMAL RNA LARGE SUBUNIT METHYLTRANSFERASE K/L"/>
    <property type="match status" value="1"/>
</dbReference>
<dbReference type="SUPFAM" id="SSF53335">
    <property type="entry name" value="S-adenosyl-L-methionine-dependent methyltransferases"/>
    <property type="match status" value="1"/>
</dbReference>
<keyword evidence="2 5" id="KW-0808">Transferase</keyword>
<evidence type="ECO:0000313" key="6">
    <source>
        <dbReference type="Proteomes" id="UP000002710"/>
    </source>
</evidence>
<evidence type="ECO:0000259" key="4">
    <source>
        <dbReference type="PROSITE" id="PS51165"/>
    </source>
</evidence>
<dbReference type="STRING" id="207559.Dde_1488"/>
<dbReference type="Pfam" id="PF01170">
    <property type="entry name" value="UPF0020"/>
    <property type="match status" value="1"/>
</dbReference>
<protein>
    <submittedName>
        <fullName evidence="5">rRNA (Guanine-N(2)-)-methyltransferase</fullName>
    </submittedName>
</protein>
<dbReference type="HOGENOM" id="CLU_032119_3_0_7"/>
<name>Q311V9_OLEA2</name>
<dbReference type="InterPro" id="IPR029063">
    <property type="entry name" value="SAM-dependent_MTases_sf"/>
</dbReference>
<dbReference type="InterPro" id="IPR004114">
    <property type="entry name" value="THUMP_dom"/>
</dbReference>
<keyword evidence="6" id="KW-1185">Reference proteome</keyword>
<dbReference type="Proteomes" id="UP000002710">
    <property type="component" value="Chromosome"/>
</dbReference>
<proteinExistence type="predicted"/>
<dbReference type="SMART" id="SM00981">
    <property type="entry name" value="THUMP"/>
    <property type="match status" value="1"/>
</dbReference>
<evidence type="ECO:0000256" key="2">
    <source>
        <dbReference type="ARBA" id="ARBA00022679"/>
    </source>
</evidence>
<dbReference type="Gene3D" id="3.40.50.150">
    <property type="entry name" value="Vaccinia Virus protein VP39"/>
    <property type="match status" value="1"/>
</dbReference>
<dbReference type="InterPro" id="IPR054170">
    <property type="entry name" value="RlmL_1st"/>
</dbReference>
<keyword evidence="3" id="KW-0694">RNA-binding</keyword>
<dbReference type="GO" id="GO:0008990">
    <property type="term" value="F:rRNA (guanine-N2-)-methyltransferase activity"/>
    <property type="evidence" value="ECO:0007669"/>
    <property type="project" value="TreeGrafter"/>
</dbReference>
<dbReference type="InterPro" id="IPR000241">
    <property type="entry name" value="RlmKL-like_Mtase"/>
</dbReference>
<dbReference type="GO" id="GO:0070043">
    <property type="term" value="F:rRNA (guanine-N7-)-methyltransferase activity"/>
    <property type="evidence" value="ECO:0007669"/>
    <property type="project" value="TreeGrafter"/>
</dbReference>
<evidence type="ECO:0000256" key="3">
    <source>
        <dbReference type="PROSITE-ProRule" id="PRU00529"/>
    </source>
</evidence>
<evidence type="ECO:0000256" key="1">
    <source>
        <dbReference type="ARBA" id="ARBA00022603"/>
    </source>
</evidence>
<gene>
    <name evidence="5" type="ordered locus">Dde_1488</name>
</gene>
<dbReference type="Pfam" id="PF22020">
    <property type="entry name" value="RlmL_1st"/>
    <property type="match status" value="1"/>
</dbReference>
<keyword evidence="1 5" id="KW-0489">Methyltransferase</keyword>
<feature type="domain" description="THUMP" evidence="4">
    <location>
        <begin position="49"/>
        <end position="160"/>
    </location>
</feature>
<dbReference type="GO" id="GO:0003723">
    <property type="term" value="F:RNA binding"/>
    <property type="evidence" value="ECO:0007669"/>
    <property type="project" value="UniProtKB-UniRule"/>
</dbReference>
<organism evidence="5 6">
    <name type="scientific">Oleidesulfovibrio alaskensis (strain ATCC BAA-1058 / DSM 17464 / G20)</name>
    <name type="common">Desulfovibrio alaskensis</name>
    <dbReference type="NCBI Taxonomy" id="207559"/>
    <lineage>
        <taxon>Bacteria</taxon>
        <taxon>Pseudomonadati</taxon>
        <taxon>Thermodesulfobacteriota</taxon>
        <taxon>Desulfovibrionia</taxon>
        <taxon>Desulfovibrionales</taxon>
        <taxon>Desulfovibrionaceae</taxon>
        <taxon>Oleidesulfovibrio</taxon>
    </lineage>
</organism>
<dbReference type="eggNOG" id="COG0116">
    <property type="taxonomic scope" value="Bacteria"/>
</dbReference>
<dbReference type="PROSITE" id="PS51165">
    <property type="entry name" value="THUMP"/>
    <property type="match status" value="1"/>
</dbReference>
<dbReference type="Pfam" id="PF02926">
    <property type="entry name" value="THUMP"/>
    <property type="match status" value="1"/>
</dbReference>